<evidence type="ECO:0000259" key="10">
    <source>
        <dbReference type="Pfam" id="PF00483"/>
    </source>
</evidence>
<dbReference type="RefSeq" id="WP_368391084.1">
    <property type="nucleotide sequence ID" value="NZ_JBFRYC010000002.1"/>
</dbReference>
<feature type="compositionally biased region" description="Basic and acidic residues" evidence="9">
    <location>
        <begin position="25"/>
        <end position="38"/>
    </location>
</feature>
<dbReference type="InterPro" id="IPR005835">
    <property type="entry name" value="NTP_transferase_dom"/>
</dbReference>
<keyword evidence="14" id="KW-1185">Reference proteome</keyword>
<proteinExistence type="inferred from homology"/>
<protein>
    <recommendedName>
        <fullName evidence="2">mannose-1-phosphate guanylyltransferase</fullName>
        <ecNumber evidence="2">2.7.7.13</ecNumber>
    </recommendedName>
</protein>
<dbReference type="Proteomes" id="UP001557465">
    <property type="component" value="Unassembled WGS sequence"/>
</dbReference>
<evidence type="ECO:0000256" key="5">
    <source>
        <dbReference type="ARBA" id="ARBA00022741"/>
    </source>
</evidence>
<evidence type="ECO:0000256" key="8">
    <source>
        <dbReference type="RuleBase" id="RU004190"/>
    </source>
</evidence>
<dbReference type="InterPro" id="IPR006375">
    <property type="entry name" value="Man1P_GuaTrfase/Man6P_Isoase"/>
</dbReference>
<gene>
    <name evidence="13" type="ORF">AB4874_04415</name>
</gene>
<feature type="domain" description="Nucleotidyl transferase" evidence="10">
    <location>
        <begin position="49"/>
        <end position="330"/>
    </location>
</feature>
<keyword evidence="13" id="KW-0413">Isomerase</keyword>
<evidence type="ECO:0000259" key="12">
    <source>
        <dbReference type="Pfam" id="PF22640"/>
    </source>
</evidence>
<dbReference type="InterPro" id="IPR001538">
    <property type="entry name" value="Man6P_isomerase-2_C"/>
</dbReference>
<dbReference type="CDD" id="cd02213">
    <property type="entry name" value="cupin_PMI_typeII_C"/>
    <property type="match status" value="1"/>
</dbReference>
<keyword evidence="5" id="KW-0547">Nucleotide-binding</keyword>
<evidence type="ECO:0000256" key="7">
    <source>
        <dbReference type="ARBA" id="ARBA00047343"/>
    </source>
</evidence>
<dbReference type="PANTHER" id="PTHR46390">
    <property type="entry name" value="MANNOSE-1-PHOSPHATE GUANYLYLTRANSFERASE"/>
    <property type="match status" value="1"/>
</dbReference>
<feature type="domain" description="Mannose-6-phosphate isomerase type II C-terminal" evidence="11">
    <location>
        <begin position="402"/>
        <end position="513"/>
    </location>
</feature>
<organism evidence="13 14">
    <name type="scientific">Thioclava arctica</name>
    <dbReference type="NCBI Taxonomy" id="3238301"/>
    <lineage>
        <taxon>Bacteria</taxon>
        <taxon>Pseudomonadati</taxon>
        <taxon>Pseudomonadota</taxon>
        <taxon>Alphaproteobacteria</taxon>
        <taxon>Rhodobacterales</taxon>
        <taxon>Paracoccaceae</taxon>
        <taxon>Thioclava</taxon>
    </lineage>
</organism>
<evidence type="ECO:0000256" key="4">
    <source>
        <dbReference type="ARBA" id="ARBA00022695"/>
    </source>
</evidence>
<evidence type="ECO:0000256" key="9">
    <source>
        <dbReference type="SAM" id="MobiDB-lite"/>
    </source>
</evidence>
<dbReference type="PANTHER" id="PTHR46390:SF1">
    <property type="entry name" value="MANNOSE-1-PHOSPHATE GUANYLYLTRANSFERASE"/>
    <property type="match status" value="1"/>
</dbReference>
<dbReference type="GO" id="GO:0004476">
    <property type="term" value="F:mannose-6-phosphate isomerase activity"/>
    <property type="evidence" value="ECO:0007669"/>
    <property type="project" value="UniProtKB-EC"/>
</dbReference>
<feature type="region of interest" description="Disordered" evidence="9">
    <location>
        <begin position="1"/>
        <end position="46"/>
    </location>
</feature>
<dbReference type="SUPFAM" id="SSF53448">
    <property type="entry name" value="Nucleotide-diphospho-sugar transferases"/>
    <property type="match status" value="1"/>
</dbReference>
<dbReference type="Pfam" id="PF01050">
    <property type="entry name" value="MannoseP_isomer"/>
    <property type="match status" value="1"/>
</dbReference>
<dbReference type="NCBIfam" id="TIGR01479">
    <property type="entry name" value="GMP_PMI"/>
    <property type="match status" value="1"/>
</dbReference>
<dbReference type="InterPro" id="IPR051161">
    <property type="entry name" value="Mannose-6P_isomerase_type2"/>
</dbReference>
<dbReference type="Pfam" id="PF22640">
    <property type="entry name" value="ManC_GMP_beta-helix"/>
    <property type="match status" value="1"/>
</dbReference>
<dbReference type="InterPro" id="IPR054566">
    <property type="entry name" value="ManC/GMP-like_b-helix"/>
</dbReference>
<dbReference type="EC" id="2.7.7.13" evidence="2"/>
<evidence type="ECO:0000256" key="3">
    <source>
        <dbReference type="ARBA" id="ARBA00022679"/>
    </source>
</evidence>
<dbReference type="GO" id="GO:0004475">
    <property type="term" value="F:mannose-1-phosphate guanylyltransferase (GTP) activity"/>
    <property type="evidence" value="ECO:0007669"/>
    <property type="project" value="UniProtKB-EC"/>
</dbReference>
<keyword evidence="6" id="KW-0342">GTP-binding</keyword>
<dbReference type="Gene3D" id="2.60.120.10">
    <property type="entry name" value="Jelly Rolls"/>
    <property type="match status" value="1"/>
</dbReference>
<dbReference type="InterPro" id="IPR029044">
    <property type="entry name" value="Nucleotide-diphossugar_trans"/>
</dbReference>
<sequence>MANGIEMTHAEARGRVQDTPASAAETRRDSRPGSEPRRPKGAATITPALLCGGSGTRLWPLSRKSYPKQFAPLMDDQTLFQAAARRMSGAGFHAPIILTHTDFRFIVTEQLAAAGITPSAVLIEPLARNTAPSVLAAAVHLERTSPDGLLLIAPSDHVVTDSTRFLAAIEAGRSAAMAGKIVTFGVSPTRPETGYGYIEPAPSSDPETDSQQPRDIVRFIEKPDAAHAADMLAQGGYLWNTGIVLASARTIIAAFAEHAPDLLDPVTSAVESARPDLDFIRLDSASWAEATEISFDYAVMERARNLAVVTLDTDWSDLGDWAAVLRASNPDARGVALSGAATAIDCDMSLLRSEDEGLQLVGLGLQGVIAVAMPDAVLVADASRAQEVKEVVAKLRAQKAKQATEFPKDHRPWGWFESLATGSRFQVKRIVVHPGAALSLQSHHHRSEHWIVVAGTARVTVNDKVSLISENESVYIPLGATHRMENPGKFPMVLIEVQTGAYLGEDDIVRYEDVYARK</sequence>
<dbReference type="InterPro" id="IPR011051">
    <property type="entry name" value="RmlC_Cupin_sf"/>
</dbReference>
<dbReference type="EMBL" id="JBFRYC010000002">
    <property type="protein sequence ID" value="MEX1660894.1"/>
    <property type="molecule type" value="Genomic_DNA"/>
</dbReference>
<keyword evidence="4 13" id="KW-0548">Nucleotidyltransferase</keyword>
<comment type="similarity">
    <text evidence="1 8">Belongs to the mannose-6-phosphate isomerase type 2 family.</text>
</comment>
<evidence type="ECO:0000256" key="1">
    <source>
        <dbReference type="ARBA" id="ARBA00006115"/>
    </source>
</evidence>
<dbReference type="SUPFAM" id="SSF51182">
    <property type="entry name" value="RmlC-like cupins"/>
    <property type="match status" value="1"/>
</dbReference>
<dbReference type="InterPro" id="IPR049577">
    <property type="entry name" value="GMPP_N"/>
</dbReference>
<evidence type="ECO:0000256" key="6">
    <source>
        <dbReference type="ARBA" id="ARBA00023134"/>
    </source>
</evidence>
<dbReference type="CDD" id="cd02509">
    <property type="entry name" value="GDP-M1P_Guanylyltransferase"/>
    <property type="match status" value="1"/>
</dbReference>
<comment type="catalytic activity">
    <reaction evidence="7">
        <text>alpha-D-mannose 1-phosphate + GTP + H(+) = GDP-alpha-D-mannose + diphosphate</text>
        <dbReference type="Rhea" id="RHEA:15229"/>
        <dbReference type="ChEBI" id="CHEBI:15378"/>
        <dbReference type="ChEBI" id="CHEBI:33019"/>
        <dbReference type="ChEBI" id="CHEBI:37565"/>
        <dbReference type="ChEBI" id="CHEBI:57527"/>
        <dbReference type="ChEBI" id="CHEBI:58409"/>
        <dbReference type="EC" id="2.7.7.13"/>
    </reaction>
</comment>
<dbReference type="InterPro" id="IPR014710">
    <property type="entry name" value="RmlC-like_jellyroll"/>
</dbReference>
<reference evidence="13 14" key="1">
    <citation type="journal article" date="2011" name="Int. J. Syst. Evol. Microbiol.">
        <title>Zhongshania antarctica gen. nov., sp. nov. and Zhongshania guokunii sp. nov., gammaproteobacteria respectively isolated from coastal attached (fast) ice and surface seawater of the Antarctic.</title>
        <authorList>
            <person name="Li H.J."/>
            <person name="Zhang X.Y."/>
            <person name="Chen C.X."/>
            <person name="Zhang Y.J."/>
            <person name="Gao Z.M."/>
            <person name="Yu Y."/>
            <person name="Chen X.L."/>
            <person name="Chen B."/>
            <person name="Zhang Y.Z."/>
        </authorList>
    </citation>
    <scope>NUCLEOTIDE SEQUENCE [LARGE SCALE GENOMIC DNA]</scope>
    <source>
        <strain evidence="13 14">15-R06ZXC-3</strain>
    </source>
</reference>
<evidence type="ECO:0000259" key="11">
    <source>
        <dbReference type="Pfam" id="PF01050"/>
    </source>
</evidence>
<comment type="caution">
    <text evidence="13">The sequence shown here is derived from an EMBL/GenBank/DDBJ whole genome shotgun (WGS) entry which is preliminary data.</text>
</comment>
<accession>A0ABV3TJ80</accession>
<feature type="domain" description="MannoseP isomerase/GMP-like beta-helix" evidence="12">
    <location>
        <begin position="343"/>
        <end position="395"/>
    </location>
</feature>
<dbReference type="Gene3D" id="3.90.550.10">
    <property type="entry name" value="Spore Coat Polysaccharide Biosynthesis Protein SpsA, Chain A"/>
    <property type="match status" value="1"/>
</dbReference>
<evidence type="ECO:0000313" key="13">
    <source>
        <dbReference type="EMBL" id="MEX1660894.1"/>
    </source>
</evidence>
<evidence type="ECO:0000256" key="2">
    <source>
        <dbReference type="ARBA" id="ARBA00012387"/>
    </source>
</evidence>
<dbReference type="Pfam" id="PF00483">
    <property type="entry name" value="NTP_transferase"/>
    <property type="match status" value="1"/>
</dbReference>
<keyword evidence="3 13" id="KW-0808">Transferase</keyword>
<name>A0ABV3TJ80_9RHOB</name>
<evidence type="ECO:0000313" key="14">
    <source>
        <dbReference type="Proteomes" id="UP001557465"/>
    </source>
</evidence>